<accession>A0A162XWF3</accession>
<evidence type="ECO:0000256" key="1">
    <source>
        <dbReference type="SAM" id="SignalP"/>
    </source>
</evidence>
<sequence length="241" mass="27463">MKTTIFKLSTIALVLVIISTACEKPEEIIHEETNIINDEGFRSKTEHHDEELNEQQESILPLLHMSFDNKMNKEITELHWNEAVKNFFKRKTMQNKVNGTIVYFQISTQTGNHPYNNTNAIVQASVDFDHDFGTYNSGYLTLNNPNNDRELGQTDFHLLGICIPYTGLSWIELERANIRLQGEDGWFITSYNVSLLNSNQVFPASGSSFISTTPNTWLDNITNTGWDYYNTTSVGLGTLLL</sequence>
<organism evidence="2 3">
    <name type="scientific">Aquimarina aggregata</name>
    <dbReference type="NCBI Taxonomy" id="1642818"/>
    <lineage>
        <taxon>Bacteria</taxon>
        <taxon>Pseudomonadati</taxon>
        <taxon>Bacteroidota</taxon>
        <taxon>Flavobacteriia</taxon>
        <taxon>Flavobacteriales</taxon>
        <taxon>Flavobacteriaceae</taxon>
        <taxon>Aquimarina</taxon>
    </lineage>
</organism>
<comment type="caution">
    <text evidence="2">The sequence shown here is derived from an EMBL/GenBank/DDBJ whole genome shotgun (WGS) entry which is preliminary data.</text>
</comment>
<reference evidence="2 3" key="1">
    <citation type="submission" date="2016-01" db="EMBL/GenBank/DDBJ databases">
        <title>The draft genome sequence of Aquimarina sp. RZW4-3-2.</title>
        <authorList>
            <person name="Wang Y."/>
        </authorList>
    </citation>
    <scope>NUCLEOTIDE SEQUENCE [LARGE SCALE GENOMIC DNA]</scope>
    <source>
        <strain evidence="2 3">RZW4-3-2</strain>
    </source>
</reference>
<dbReference type="Proteomes" id="UP000076715">
    <property type="component" value="Unassembled WGS sequence"/>
</dbReference>
<proteinExistence type="predicted"/>
<protein>
    <submittedName>
        <fullName evidence="2">Uncharacterized protein</fullName>
    </submittedName>
</protein>
<dbReference type="STRING" id="1642818.AWE51_14615"/>
<feature type="signal peptide" evidence="1">
    <location>
        <begin position="1"/>
        <end position="23"/>
    </location>
</feature>
<evidence type="ECO:0000313" key="3">
    <source>
        <dbReference type="Proteomes" id="UP000076715"/>
    </source>
</evidence>
<evidence type="ECO:0000313" key="2">
    <source>
        <dbReference type="EMBL" id="KZS38813.1"/>
    </source>
</evidence>
<keyword evidence="3" id="KW-1185">Reference proteome</keyword>
<dbReference type="EMBL" id="LQRT01000046">
    <property type="protein sequence ID" value="KZS38813.1"/>
    <property type="molecule type" value="Genomic_DNA"/>
</dbReference>
<feature type="chain" id="PRO_5007840872" evidence="1">
    <location>
        <begin position="24"/>
        <end position="241"/>
    </location>
</feature>
<dbReference type="OrthoDB" id="1162971at2"/>
<dbReference type="RefSeq" id="WP_066318597.1">
    <property type="nucleotide sequence ID" value="NZ_LQRT01000046.1"/>
</dbReference>
<name>A0A162XWF3_9FLAO</name>
<keyword evidence="1" id="KW-0732">Signal</keyword>
<gene>
    <name evidence="2" type="ORF">AWE51_14615</name>
</gene>
<dbReference type="PROSITE" id="PS51257">
    <property type="entry name" value="PROKAR_LIPOPROTEIN"/>
    <property type="match status" value="1"/>
</dbReference>
<dbReference type="AlphaFoldDB" id="A0A162XWF3"/>